<feature type="region of interest" description="Disordered" evidence="3">
    <location>
        <begin position="25"/>
        <end position="81"/>
    </location>
</feature>
<dbReference type="PANTHER" id="PTHR22946">
    <property type="entry name" value="DIENELACTONE HYDROLASE DOMAIN-CONTAINING PROTEIN-RELATED"/>
    <property type="match status" value="1"/>
</dbReference>
<dbReference type="GO" id="GO:0016787">
    <property type="term" value="F:hydrolase activity"/>
    <property type="evidence" value="ECO:0007669"/>
    <property type="project" value="UniProtKB-KW"/>
</dbReference>
<feature type="chain" id="PRO_5046535086" evidence="4">
    <location>
        <begin position="26"/>
        <end position="367"/>
    </location>
</feature>
<sequence>MRLPRRVHGLAVAALAVTLVLGACSGSDDEDSSPAADPTSTPTATVTPEPSAAPDAEPQPDAEPDPVEQLPPVRDRLSLPALMREPVRAGRLRETAVELSNEAYTRSRVVYRSGSGPDAVDVSGVLLRPRGRGPFPGIVLNHGYIEPSVYEPGQGLAREQDYLARAGFAVLHTDYRGHASSDPPVGPFDRETRLGYTRDAAGAVRALEREPYVDADRMAMLGRSMGGGVTLNALVAHPGLVEAAVVYASVSSDYLENLRWFTEPNRPEALTGIYERLGTPERDPRAYRDLSARSYFDRITEPVLLHHGTVDETCPPRWARATQRLLDRAGVPARTQWWEGEGHTFYAAWEQSMEQTVRFLRRQLRRA</sequence>
<dbReference type="InterPro" id="IPR001375">
    <property type="entry name" value="Peptidase_S9_cat"/>
</dbReference>
<keyword evidence="4" id="KW-0732">Signal</keyword>
<dbReference type="Proteomes" id="UP001500621">
    <property type="component" value="Unassembled WGS sequence"/>
</dbReference>
<evidence type="ECO:0000313" key="7">
    <source>
        <dbReference type="Proteomes" id="UP001500621"/>
    </source>
</evidence>
<evidence type="ECO:0000313" key="6">
    <source>
        <dbReference type="EMBL" id="GAA4673847.1"/>
    </source>
</evidence>
<evidence type="ECO:0000256" key="4">
    <source>
        <dbReference type="SAM" id="SignalP"/>
    </source>
</evidence>
<keyword evidence="7" id="KW-1185">Reference proteome</keyword>
<dbReference type="PROSITE" id="PS51257">
    <property type="entry name" value="PROKAR_LIPOPROTEIN"/>
    <property type="match status" value="1"/>
</dbReference>
<dbReference type="InterPro" id="IPR029058">
    <property type="entry name" value="AB_hydrolase_fold"/>
</dbReference>
<evidence type="ECO:0000256" key="3">
    <source>
        <dbReference type="SAM" id="MobiDB-lite"/>
    </source>
</evidence>
<feature type="signal peptide" evidence="4">
    <location>
        <begin position="1"/>
        <end position="25"/>
    </location>
</feature>
<reference evidence="7" key="1">
    <citation type="journal article" date="2019" name="Int. J. Syst. Evol. Microbiol.">
        <title>The Global Catalogue of Microorganisms (GCM) 10K type strain sequencing project: providing services to taxonomists for standard genome sequencing and annotation.</title>
        <authorList>
            <consortium name="The Broad Institute Genomics Platform"/>
            <consortium name="The Broad Institute Genome Sequencing Center for Infectious Disease"/>
            <person name="Wu L."/>
            <person name="Ma J."/>
        </authorList>
    </citation>
    <scope>NUCLEOTIDE SEQUENCE [LARGE SCALE GENOMIC DNA]</scope>
    <source>
        <strain evidence="7">JCM 18127</strain>
    </source>
</reference>
<evidence type="ECO:0000259" key="5">
    <source>
        <dbReference type="Pfam" id="PF00326"/>
    </source>
</evidence>
<comment type="similarity">
    <text evidence="1">Belongs to the AB hydrolase superfamily.</text>
</comment>
<protein>
    <submittedName>
        <fullName evidence="6">Alpha/beta fold hydrolase</fullName>
    </submittedName>
</protein>
<dbReference type="EMBL" id="BAABIM010000001">
    <property type="protein sequence ID" value="GAA4673847.1"/>
    <property type="molecule type" value="Genomic_DNA"/>
</dbReference>
<proteinExistence type="inferred from homology"/>
<dbReference type="RefSeq" id="WP_345262999.1">
    <property type="nucleotide sequence ID" value="NZ_BAABIM010000001.1"/>
</dbReference>
<evidence type="ECO:0000256" key="1">
    <source>
        <dbReference type="ARBA" id="ARBA00008645"/>
    </source>
</evidence>
<name>A0ABP8VWJ0_9ACTN</name>
<comment type="caution">
    <text evidence="6">The sequence shown here is derived from an EMBL/GenBank/DDBJ whole genome shotgun (WGS) entry which is preliminary data.</text>
</comment>
<organism evidence="6 7">
    <name type="scientific">Nocardioides nanhaiensis</name>
    <dbReference type="NCBI Taxonomy" id="1476871"/>
    <lineage>
        <taxon>Bacteria</taxon>
        <taxon>Bacillati</taxon>
        <taxon>Actinomycetota</taxon>
        <taxon>Actinomycetes</taxon>
        <taxon>Propionibacteriales</taxon>
        <taxon>Nocardioidaceae</taxon>
        <taxon>Nocardioides</taxon>
    </lineage>
</organism>
<gene>
    <name evidence="6" type="ORF">GCM10023226_08670</name>
</gene>
<feature type="compositionally biased region" description="Low complexity" evidence="3">
    <location>
        <begin position="33"/>
        <end position="56"/>
    </location>
</feature>
<dbReference type="InterPro" id="IPR050261">
    <property type="entry name" value="FrsA_esterase"/>
</dbReference>
<evidence type="ECO:0000256" key="2">
    <source>
        <dbReference type="ARBA" id="ARBA00022801"/>
    </source>
</evidence>
<dbReference type="PANTHER" id="PTHR22946:SF9">
    <property type="entry name" value="POLYKETIDE TRANSFERASE AF380"/>
    <property type="match status" value="1"/>
</dbReference>
<keyword evidence="2 6" id="KW-0378">Hydrolase</keyword>
<dbReference type="SUPFAM" id="SSF53474">
    <property type="entry name" value="alpha/beta-Hydrolases"/>
    <property type="match status" value="1"/>
</dbReference>
<dbReference type="Pfam" id="PF00326">
    <property type="entry name" value="Peptidase_S9"/>
    <property type="match status" value="1"/>
</dbReference>
<feature type="domain" description="Peptidase S9 prolyl oligopeptidase catalytic" evidence="5">
    <location>
        <begin position="159"/>
        <end position="364"/>
    </location>
</feature>
<accession>A0ABP8VWJ0</accession>
<dbReference type="Gene3D" id="3.40.50.1820">
    <property type="entry name" value="alpha/beta hydrolase"/>
    <property type="match status" value="1"/>
</dbReference>